<feature type="non-terminal residue" evidence="2">
    <location>
        <position position="1"/>
    </location>
</feature>
<keyword evidence="1" id="KW-0812">Transmembrane</keyword>
<dbReference type="Proteomes" id="UP000663854">
    <property type="component" value="Unassembled WGS sequence"/>
</dbReference>
<accession>A0A815K4R1</accession>
<gene>
    <name evidence="3" type="ORF">JXQ802_LOCUS50496</name>
    <name evidence="2" type="ORF">PYM288_LOCUS34325</name>
</gene>
<dbReference type="Gene3D" id="1.20.1070.10">
    <property type="entry name" value="Rhodopsin 7-helix transmembrane proteins"/>
    <property type="match status" value="1"/>
</dbReference>
<feature type="transmembrane region" description="Helical" evidence="1">
    <location>
        <begin position="237"/>
        <end position="261"/>
    </location>
</feature>
<feature type="transmembrane region" description="Helical" evidence="1">
    <location>
        <begin position="140"/>
        <end position="162"/>
    </location>
</feature>
<evidence type="ECO:0000313" key="2">
    <source>
        <dbReference type="EMBL" id="CAF1390802.1"/>
    </source>
</evidence>
<keyword evidence="5" id="KW-1185">Reference proteome</keyword>
<dbReference type="CDD" id="cd00637">
    <property type="entry name" value="7tm_classA_rhodopsin-like"/>
    <property type="match status" value="1"/>
</dbReference>
<dbReference type="Proteomes" id="UP000663870">
    <property type="component" value="Unassembled WGS sequence"/>
</dbReference>
<proteinExistence type="predicted"/>
<evidence type="ECO:0000313" key="4">
    <source>
        <dbReference type="Proteomes" id="UP000663854"/>
    </source>
</evidence>
<feature type="transmembrane region" description="Helical" evidence="1">
    <location>
        <begin position="99"/>
        <end position="119"/>
    </location>
</feature>
<keyword evidence="1" id="KW-0472">Membrane</keyword>
<name>A0A815K4R1_9BILA</name>
<keyword evidence="1" id="KW-1133">Transmembrane helix</keyword>
<evidence type="ECO:0000313" key="3">
    <source>
        <dbReference type="EMBL" id="CAF1620198.1"/>
    </source>
</evidence>
<dbReference type="EMBL" id="CAJNOH010005160">
    <property type="protein sequence ID" value="CAF1390802.1"/>
    <property type="molecule type" value="Genomic_DNA"/>
</dbReference>
<evidence type="ECO:0000256" key="1">
    <source>
        <dbReference type="SAM" id="Phobius"/>
    </source>
</evidence>
<evidence type="ECO:0008006" key="6">
    <source>
        <dbReference type="Google" id="ProtNLM"/>
    </source>
</evidence>
<sequence>SERIKTHFKMIDYGRGIVGFIVTLISLIHGSAAWVISFMVVAIIIRYQYNNRLKREEKITLLLSTNIYLLIFLYITALISCNIQTIVGDIHGNNFDSSWCVFVGYYIVATCCALYHAFVTQALFRLGRIVYSNYRWLQHFWFYIIVTGIQVVGAFALLSPVLIWHDVIYLSNDHYCCVSFKIILGVLWAVFACYGLPLIYLSLIYIRITLFIRQQSNTVALAIKRRQQRDLLAIQRILINVGLLIAIGFPAMVLLVMLFITGEEHPLLYRILWIGAEVSMAVLSIAMVLTTPQLKNIVMKRQRQNRVTTIEGPVRMGSMSTAH</sequence>
<protein>
    <recommendedName>
        <fullName evidence="6">G-protein coupled receptors family 2 profile 2 domain-containing protein</fullName>
    </recommendedName>
</protein>
<feature type="transmembrane region" description="Helical" evidence="1">
    <location>
        <begin position="17"/>
        <end position="45"/>
    </location>
</feature>
<dbReference type="AlphaFoldDB" id="A0A815K4R1"/>
<organism evidence="2 4">
    <name type="scientific">Rotaria sordida</name>
    <dbReference type="NCBI Taxonomy" id="392033"/>
    <lineage>
        <taxon>Eukaryota</taxon>
        <taxon>Metazoa</taxon>
        <taxon>Spiralia</taxon>
        <taxon>Gnathifera</taxon>
        <taxon>Rotifera</taxon>
        <taxon>Eurotatoria</taxon>
        <taxon>Bdelloidea</taxon>
        <taxon>Philodinida</taxon>
        <taxon>Philodinidae</taxon>
        <taxon>Rotaria</taxon>
    </lineage>
</organism>
<comment type="caution">
    <text evidence="2">The sequence shown here is derived from an EMBL/GenBank/DDBJ whole genome shotgun (WGS) entry which is preliminary data.</text>
</comment>
<reference evidence="2" key="1">
    <citation type="submission" date="2021-02" db="EMBL/GenBank/DDBJ databases">
        <authorList>
            <person name="Nowell W R."/>
        </authorList>
    </citation>
    <scope>NUCLEOTIDE SEQUENCE</scope>
</reference>
<feature type="transmembrane region" description="Helical" evidence="1">
    <location>
        <begin position="66"/>
        <end position="87"/>
    </location>
</feature>
<dbReference type="EMBL" id="CAJNOL010006642">
    <property type="protein sequence ID" value="CAF1620198.1"/>
    <property type="molecule type" value="Genomic_DNA"/>
</dbReference>
<feature type="transmembrane region" description="Helical" evidence="1">
    <location>
        <begin position="182"/>
        <end position="206"/>
    </location>
</feature>
<feature type="transmembrane region" description="Helical" evidence="1">
    <location>
        <begin position="267"/>
        <end position="291"/>
    </location>
</feature>
<evidence type="ECO:0000313" key="5">
    <source>
        <dbReference type="Proteomes" id="UP000663870"/>
    </source>
</evidence>
<dbReference type="SUPFAM" id="SSF81321">
    <property type="entry name" value="Family A G protein-coupled receptor-like"/>
    <property type="match status" value="1"/>
</dbReference>